<evidence type="ECO:0000313" key="4">
    <source>
        <dbReference type="Proteomes" id="UP000249061"/>
    </source>
</evidence>
<sequence>MNGFLSAFVLALAASGSVASARLAHGTPVTLAWTGAVLFGVLLVWSSTTKKGRWASLLAAQFAGATLGSLVAHALLINGDSALVESAPQWVNDFVFITALLAAAWSVRRGSALAMLSAGLLLAYNFTAAWWHVDHFAGSAVQDFVVGRTIAVALGLLVFDVIWSGRELSS</sequence>
<keyword evidence="2" id="KW-0732">Signal</keyword>
<feature type="transmembrane region" description="Helical" evidence="1">
    <location>
        <begin position="89"/>
        <end position="107"/>
    </location>
</feature>
<dbReference type="AlphaFoldDB" id="A0A2W5V283"/>
<keyword evidence="1" id="KW-0812">Transmembrane</keyword>
<feature type="chain" id="PRO_5015882895" evidence="2">
    <location>
        <begin position="22"/>
        <end position="170"/>
    </location>
</feature>
<organism evidence="3 4">
    <name type="scientific">Archangium gephyra</name>
    <dbReference type="NCBI Taxonomy" id="48"/>
    <lineage>
        <taxon>Bacteria</taxon>
        <taxon>Pseudomonadati</taxon>
        <taxon>Myxococcota</taxon>
        <taxon>Myxococcia</taxon>
        <taxon>Myxococcales</taxon>
        <taxon>Cystobacterineae</taxon>
        <taxon>Archangiaceae</taxon>
        <taxon>Archangium</taxon>
    </lineage>
</organism>
<evidence type="ECO:0000256" key="2">
    <source>
        <dbReference type="SAM" id="SignalP"/>
    </source>
</evidence>
<reference evidence="3 4" key="1">
    <citation type="submission" date="2017-08" db="EMBL/GenBank/DDBJ databases">
        <title>Infants hospitalized years apart are colonized by the same room-sourced microbial strains.</title>
        <authorList>
            <person name="Brooks B."/>
            <person name="Olm M.R."/>
            <person name="Firek B.A."/>
            <person name="Baker R."/>
            <person name="Thomas B.C."/>
            <person name="Morowitz M.J."/>
            <person name="Banfield J.F."/>
        </authorList>
    </citation>
    <scope>NUCLEOTIDE SEQUENCE [LARGE SCALE GENOMIC DNA]</scope>
    <source>
        <strain evidence="3">S2_003_000_R2_14</strain>
    </source>
</reference>
<evidence type="ECO:0000256" key="1">
    <source>
        <dbReference type="SAM" id="Phobius"/>
    </source>
</evidence>
<feature type="transmembrane region" description="Helical" evidence="1">
    <location>
        <begin position="114"/>
        <end position="133"/>
    </location>
</feature>
<keyword evidence="1" id="KW-1133">Transmembrane helix</keyword>
<evidence type="ECO:0000313" key="3">
    <source>
        <dbReference type="EMBL" id="PZR15508.1"/>
    </source>
</evidence>
<name>A0A2W5V283_9BACT</name>
<protein>
    <submittedName>
        <fullName evidence="3">Uncharacterized protein</fullName>
    </submittedName>
</protein>
<feature type="transmembrane region" description="Helical" evidence="1">
    <location>
        <begin position="30"/>
        <end position="47"/>
    </location>
</feature>
<feature type="transmembrane region" description="Helical" evidence="1">
    <location>
        <begin position="145"/>
        <end position="163"/>
    </location>
</feature>
<feature type="signal peptide" evidence="2">
    <location>
        <begin position="1"/>
        <end position="21"/>
    </location>
</feature>
<accession>A0A2W5V283</accession>
<gene>
    <name evidence="3" type="ORF">DI536_08650</name>
</gene>
<proteinExistence type="predicted"/>
<feature type="transmembrane region" description="Helical" evidence="1">
    <location>
        <begin position="54"/>
        <end position="77"/>
    </location>
</feature>
<dbReference type="Proteomes" id="UP000249061">
    <property type="component" value="Unassembled WGS sequence"/>
</dbReference>
<keyword evidence="1" id="KW-0472">Membrane</keyword>
<dbReference type="EMBL" id="QFQP01000005">
    <property type="protein sequence ID" value="PZR15508.1"/>
    <property type="molecule type" value="Genomic_DNA"/>
</dbReference>
<comment type="caution">
    <text evidence="3">The sequence shown here is derived from an EMBL/GenBank/DDBJ whole genome shotgun (WGS) entry which is preliminary data.</text>
</comment>